<dbReference type="PANTHER" id="PTHR44329:SF128">
    <property type="entry name" value="SERINE_THREONINE-PROTEIN KINASE STY46"/>
    <property type="match status" value="1"/>
</dbReference>
<name>A0A8X8WAR2_SALSN</name>
<dbReference type="AlphaFoldDB" id="A0A8X8WAR2"/>
<dbReference type="GO" id="GO:0005524">
    <property type="term" value="F:ATP binding"/>
    <property type="evidence" value="ECO:0007669"/>
    <property type="project" value="InterPro"/>
</dbReference>
<evidence type="ECO:0000313" key="3">
    <source>
        <dbReference type="Proteomes" id="UP000298416"/>
    </source>
</evidence>
<dbReference type="Gene3D" id="1.10.510.10">
    <property type="entry name" value="Transferase(Phosphotransferase) domain 1"/>
    <property type="match status" value="1"/>
</dbReference>
<dbReference type="InterPro" id="IPR011009">
    <property type="entry name" value="Kinase-like_dom_sf"/>
</dbReference>
<feature type="domain" description="Protein kinase" evidence="1">
    <location>
        <begin position="1"/>
        <end position="308"/>
    </location>
</feature>
<dbReference type="EMBL" id="PNBA02000019">
    <property type="protein sequence ID" value="KAG6391462.1"/>
    <property type="molecule type" value="Genomic_DNA"/>
</dbReference>
<dbReference type="PANTHER" id="PTHR44329">
    <property type="entry name" value="SERINE/THREONINE-PROTEIN KINASE TNNI3K-RELATED"/>
    <property type="match status" value="1"/>
</dbReference>
<dbReference type="GO" id="GO:0004674">
    <property type="term" value="F:protein serine/threonine kinase activity"/>
    <property type="evidence" value="ECO:0007669"/>
    <property type="project" value="TreeGrafter"/>
</dbReference>
<evidence type="ECO:0000313" key="2">
    <source>
        <dbReference type="EMBL" id="KAG6391462.1"/>
    </source>
</evidence>
<dbReference type="Proteomes" id="UP000298416">
    <property type="component" value="Unassembled WGS sequence"/>
</dbReference>
<dbReference type="Pfam" id="PF07714">
    <property type="entry name" value="PK_Tyr_Ser-Thr"/>
    <property type="match status" value="1"/>
</dbReference>
<reference evidence="2" key="2">
    <citation type="submission" date="2020-08" db="EMBL/GenBank/DDBJ databases">
        <title>Plant Genome Project.</title>
        <authorList>
            <person name="Zhang R.-G."/>
        </authorList>
    </citation>
    <scope>NUCLEOTIDE SEQUENCE</scope>
    <source>
        <strain evidence="2">Huo1</strain>
        <tissue evidence="2">Leaf</tissue>
    </source>
</reference>
<comment type="caution">
    <text evidence="2">The sequence shown here is derived from an EMBL/GenBank/DDBJ whole genome shotgun (WGS) entry which is preliminary data.</text>
</comment>
<dbReference type="SUPFAM" id="SSF56112">
    <property type="entry name" value="Protein kinase-like (PK-like)"/>
    <property type="match status" value="1"/>
</dbReference>
<protein>
    <recommendedName>
        <fullName evidence="1">Protein kinase domain-containing protein</fullName>
    </recommendedName>
</protein>
<gene>
    <name evidence="2" type="ORF">SASPL_149217</name>
</gene>
<reference evidence="2" key="1">
    <citation type="submission" date="2018-01" db="EMBL/GenBank/DDBJ databases">
        <authorList>
            <person name="Mao J.F."/>
        </authorList>
    </citation>
    <scope>NUCLEOTIDE SEQUENCE</scope>
    <source>
        <strain evidence="2">Huo1</strain>
        <tissue evidence="2">Leaf</tissue>
    </source>
</reference>
<proteinExistence type="predicted"/>
<evidence type="ECO:0000259" key="1">
    <source>
        <dbReference type="PROSITE" id="PS50011"/>
    </source>
</evidence>
<accession>A0A8X8WAR2</accession>
<keyword evidence="3" id="KW-1185">Reference proteome</keyword>
<dbReference type="PROSITE" id="PS50011">
    <property type="entry name" value="PROTEIN_KINASE_DOM"/>
    <property type="match status" value="1"/>
</dbReference>
<dbReference type="InterPro" id="IPR051681">
    <property type="entry name" value="Ser/Thr_Kinases-Pseudokinases"/>
</dbReference>
<dbReference type="InterPro" id="IPR000719">
    <property type="entry name" value="Prot_kinase_dom"/>
</dbReference>
<sequence length="308" mass="34669">MRMFGNDILSPFAAGTILNEVVGLEVICQNGDKHSRIHVEDHLLLEDKSRSRSVERGKMNFKHQLVKQELLSQVVCLTPPLCLFTEFMSRGRVFDDLQNRKSILKLLGTLKITIDVTEGMSYLHQNIVVHRGLKVANLWMDKNKVLMTVNAAVFGVAQLQSISNDAVAPFLEGHGVVFNEPASLPPFRDHNHQILLKEGTRDIASRSYSSVQKVVIEKDALSRVHTSDIVISLGGRKGGPLQESFVVYKVGCSKLGQRKMFFQLLETILKIGNRGNGEIESAPHKIEEPKHRTERVFRVFKRNVSTFC</sequence>
<dbReference type="InterPro" id="IPR001245">
    <property type="entry name" value="Ser-Thr/Tyr_kinase_cat_dom"/>
</dbReference>
<organism evidence="2">
    <name type="scientific">Salvia splendens</name>
    <name type="common">Scarlet sage</name>
    <dbReference type="NCBI Taxonomy" id="180675"/>
    <lineage>
        <taxon>Eukaryota</taxon>
        <taxon>Viridiplantae</taxon>
        <taxon>Streptophyta</taxon>
        <taxon>Embryophyta</taxon>
        <taxon>Tracheophyta</taxon>
        <taxon>Spermatophyta</taxon>
        <taxon>Magnoliopsida</taxon>
        <taxon>eudicotyledons</taxon>
        <taxon>Gunneridae</taxon>
        <taxon>Pentapetalae</taxon>
        <taxon>asterids</taxon>
        <taxon>lamiids</taxon>
        <taxon>Lamiales</taxon>
        <taxon>Lamiaceae</taxon>
        <taxon>Nepetoideae</taxon>
        <taxon>Mentheae</taxon>
        <taxon>Salviinae</taxon>
        <taxon>Salvia</taxon>
        <taxon>Salvia subgen. Calosphace</taxon>
        <taxon>core Calosphace</taxon>
    </lineage>
</organism>